<protein>
    <submittedName>
        <fullName evidence="2">Uncharacterized protein</fullName>
    </submittedName>
</protein>
<evidence type="ECO:0000256" key="1">
    <source>
        <dbReference type="SAM" id="Phobius"/>
    </source>
</evidence>
<keyword evidence="1" id="KW-0472">Membrane</keyword>
<keyword evidence="1" id="KW-0812">Transmembrane</keyword>
<name>A0AAD8NGT7_TARER</name>
<feature type="transmembrane region" description="Helical" evidence="1">
    <location>
        <begin position="37"/>
        <end position="63"/>
    </location>
</feature>
<gene>
    <name evidence="2" type="ORF">QVD17_40149</name>
</gene>
<keyword evidence="3" id="KW-1185">Reference proteome</keyword>
<organism evidence="2 3">
    <name type="scientific">Tagetes erecta</name>
    <name type="common">African marigold</name>
    <dbReference type="NCBI Taxonomy" id="13708"/>
    <lineage>
        <taxon>Eukaryota</taxon>
        <taxon>Viridiplantae</taxon>
        <taxon>Streptophyta</taxon>
        <taxon>Embryophyta</taxon>
        <taxon>Tracheophyta</taxon>
        <taxon>Spermatophyta</taxon>
        <taxon>Magnoliopsida</taxon>
        <taxon>eudicotyledons</taxon>
        <taxon>Gunneridae</taxon>
        <taxon>Pentapetalae</taxon>
        <taxon>asterids</taxon>
        <taxon>campanulids</taxon>
        <taxon>Asterales</taxon>
        <taxon>Asteraceae</taxon>
        <taxon>Asteroideae</taxon>
        <taxon>Heliantheae alliance</taxon>
        <taxon>Tageteae</taxon>
        <taxon>Tagetes</taxon>
    </lineage>
</organism>
<keyword evidence="1" id="KW-1133">Transmembrane helix</keyword>
<evidence type="ECO:0000313" key="2">
    <source>
        <dbReference type="EMBL" id="KAK1408407.1"/>
    </source>
</evidence>
<evidence type="ECO:0000313" key="3">
    <source>
        <dbReference type="Proteomes" id="UP001229421"/>
    </source>
</evidence>
<sequence>MVCDGFDELFETPTSIVVVCYGWMQPMMVAGSLDLCCLWFAMVLIVVTVVASMFLAIVCSVISGDSIGFCSHIYDWNTLVARSIVDGYMDLAMMSLMILLKFDEHLAMAARLVDGGF</sequence>
<dbReference type="AlphaFoldDB" id="A0AAD8NGT7"/>
<comment type="caution">
    <text evidence="2">The sequence shown here is derived from an EMBL/GenBank/DDBJ whole genome shotgun (WGS) entry which is preliminary data.</text>
</comment>
<proteinExistence type="predicted"/>
<dbReference type="EMBL" id="JAUHHV010000011">
    <property type="protein sequence ID" value="KAK1408407.1"/>
    <property type="molecule type" value="Genomic_DNA"/>
</dbReference>
<reference evidence="2" key="1">
    <citation type="journal article" date="2023" name="bioRxiv">
        <title>Improved chromosome-level genome assembly for marigold (Tagetes erecta).</title>
        <authorList>
            <person name="Jiang F."/>
            <person name="Yuan L."/>
            <person name="Wang S."/>
            <person name="Wang H."/>
            <person name="Xu D."/>
            <person name="Wang A."/>
            <person name="Fan W."/>
        </authorList>
    </citation>
    <scope>NUCLEOTIDE SEQUENCE</scope>
    <source>
        <strain evidence="2">WSJ</strain>
        <tissue evidence="2">Leaf</tissue>
    </source>
</reference>
<dbReference type="Proteomes" id="UP001229421">
    <property type="component" value="Unassembled WGS sequence"/>
</dbReference>
<accession>A0AAD8NGT7</accession>